<sequence>MPFDQHHEPRLRAGLDRRDLFKGSTVTGGLAAIGTSGIGAAHAQSGAHSGMLRAHAGLDRMGQQALAKEEPWISGSNKLIADYGTTSGGFDDLGFGTLTHTR</sequence>
<keyword evidence="2" id="KW-1185">Reference proteome</keyword>
<name>A0ABV7Q1P0_9ACTN</name>
<proteinExistence type="predicted"/>
<comment type="caution">
    <text evidence="1">The sequence shown here is derived from an EMBL/GenBank/DDBJ whole genome shotgun (WGS) entry which is preliminary data.</text>
</comment>
<reference evidence="2" key="1">
    <citation type="journal article" date="2019" name="Int. J. Syst. Evol. Microbiol.">
        <title>The Global Catalogue of Microorganisms (GCM) 10K type strain sequencing project: providing services to taxonomists for standard genome sequencing and annotation.</title>
        <authorList>
            <consortium name="The Broad Institute Genomics Platform"/>
            <consortium name="The Broad Institute Genome Sequencing Center for Infectious Disease"/>
            <person name="Wu L."/>
            <person name="Ma J."/>
        </authorList>
    </citation>
    <scope>NUCLEOTIDE SEQUENCE [LARGE SCALE GENOMIC DNA]</scope>
    <source>
        <strain evidence="2">CGMCC 4.7396</strain>
    </source>
</reference>
<accession>A0ABV7Q1P0</accession>
<dbReference type="NCBIfam" id="TIGR01409">
    <property type="entry name" value="TAT_signal_seq"/>
    <property type="match status" value="1"/>
</dbReference>
<dbReference type="EMBL" id="JBHRWO010000012">
    <property type="protein sequence ID" value="MFC3493678.1"/>
    <property type="molecule type" value="Genomic_DNA"/>
</dbReference>
<dbReference type="RefSeq" id="WP_387976543.1">
    <property type="nucleotide sequence ID" value="NZ_JBHRWO010000012.1"/>
</dbReference>
<organism evidence="1 2">
    <name type="scientific">Glycomyces rhizosphaerae</name>
    <dbReference type="NCBI Taxonomy" id="2054422"/>
    <lineage>
        <taxon>Bacteria</taxon>
        <taxon>Bacillati</taxon>
        <taxon>Actinomycetota</taxon>
        <taxon>Actinomycetes</taxon>
        <taxon>Glycomycetales</taxon>
        <taxon>Glycomycetaceae</taxon>
        <taxon>Glycomyces</taxon>
    </lineage>
</organism>
<dbReference type="Proteomes" id="UP001595712">
    <property type="component" value="Unassembled WGS sequence"/>
</dbReference>
<dbReference type="PROSITE" id="PS51318">
    <property type="entry name" value="TAT"/>
    <property type="match status" value="1"/>
</dbReference>
<dbReference type="InterPro" id="IPR019546">
    <property type="entry name" value="TAT_signal_bac_arc"/>
</dbReference>
<evidence type="ECO:0000313" key="2">
    <source>
        <dbReference type="Proteomes" id="UP001595712"/>
    </source>
</evidence>
<protein>
    <submittedName>
        <fullName evidence="1">Twin-arginine translocation signal domain-containing protein</fullName>
    </submittedName>
</protein>
<evidence type="ECO:0000313" key="1">
    <source>
        <dbReference type="EMBL" id="MFC3493678.1"/>
    </source>
</evidence>
<dbReference type="InterPro" id="IPR006311">
    <property type="entry name" value="TAT_signal"/>
</dbReference>
<gene>
    <name evidence="1" type="ORF">ACFO8M_14450</name>
</gene>